<accession>A0A2S4HGY3</accession>
<dbReference type="InterPro" id="IPR010998">
    <property type="entry name" value="Integrase_recombinase_N"/>
</dbReference>
<dbReference type="Gene3D" id="3.30.160.390">
    <property type="entry name" value="Integrase, DNA-binding domain"/>
    <property type="match status" value="1"/>
</dbReference>
<gene>
    <name evidence="6" type="ORF">C0068_07730</name>
</gene>
<dbReference type="PANTHER" id="PTHR30629:SF2">
    <property type="entry name" value="PROPHAGE INTEGRASE INTS-RELATED"/>
    <property type="match status" value="1"/>
</dbReference>
<dbReference type="InterPro" id="IPR050808">
    <property type="entry name" value="Phage_Integrase"/>
</dbReference>
<evidence type="ECO:0000313" key="6">
    <source>
        <dbReference type="EMBL" id="POP53248.1"/>
    </source>
</evidence>
<dbReference type="InterPro" id="IPR038488">
    <property type="entry name" value="Integrase_DNA-bd_sf"/>
</dbReference>
<protein>
    <submittedName>
        <fullName evidence="6">Integrase</fullName>
    </submittedName>
</protein>
<dbReference type="PROSITE" id="PS51898">
    <property type="entry name" value="TYR_RECOMBINASE"/>
    <property type="match status" value="1"/>
</dbReference>
<dbReference type="SUPFAM" id="SSF56349">
    <property type="entry name" value="DNA breaking-rejoining enzymes"/>
    <property type="match status" value="1"/>
</dbReference>
<dbReference type="Gene3D" id="1.10.443.10">
    <property type="entry name" value="Intergrase catalytic core"/>
    <property type="match status" value="1"/>
</dbReference>
<dbReference type="GO" id="GO:0006310">
    <property type="term" value="P:DNA recombination"/>
    <property type="evidence" value="ECO:0007669"/>
    <property type="project" value="UniProtKB-KW"/>
</dbReference>
<comment type="similarity">
    <text evidence="1">Belongs to the 'phage' integrase family.</text>
</comment>
<comment type="caution">
    <text evidence="6">The sequence shown here is derived from an EMBL/GenBank/DDBJ whole genome shotgun (WGS) entry which is preliminary data.</text>
</comment>
<dbReference type="Pfam" id="PF13356">
    <property type="entry name" value="Arm-DNA-bind_3"/>
    <property type="match status" value="1"/>
</dbReference>
<sequence length="442" mass="49401">MEATQEITVSRKVKINNTFLKSLDSEDGKQVVYWDDAQKGFGVRVNPGRVVDGVREPACTFFIQDRLKGQTIKATIGKYPTFSAEAARKVAKLWLLKIASGEDPRIQKVEGSVGATFGNMMLGYCEWMESEGKVSAAKVKRAIKKDIETAYPRLWKKPANQITPDDCDRIIEAIESEGKKRQADKIRAYMKTAFRKAINARGKRRYPEGLRIADIKINPCADIEKVEGSSNARDRALSVAEFRAYWKHAKAFPEPRRSIMMLHVLSGGQRIDQLRRITLPDIDRDSATATMLDYKGRRTTPYKHVFPLLPEALTAIDNLAGSGLYVFSCNGGISPVSDTYIRNGVIMIRKAMEAAEELENGHFTPGSIRATIETRLTASPYRVPENVLGHLLSHGLGGVQAKHYQKYKFHDEKLEALQMLLSMLEGKEQTGKVIPINGQAAQ</sequence>
<dbReference type="GO" id="GO:0003677">
    <property type="term" value="F:DNA binding"/>
    <property type="evidence" value="ECO:0007669"/>
    <property type="project" value="UniProtKB-KW"/>
</dbReference>
<evidence type="ECO:0000256" key="1">
    <source>
        <dbReference type="ARBA" id="ARBA00008857"/>
    </source>
</evidence>
<dbReference type="GO" id="GO:0015074">
    <property type="term" value="P:DNA integration"/>
    <property type="evidence" value="ECO:0007669"/>
    <property type="project" value="UniProtKB-KW"/>
</dbReference>
<keyword evidence="2" id="KW-0229">DNA integration</keyword>
<evidence type="ECO:0000313" key="7">
    <source>
        <dbReference type="Proteomes" id="UP000237222"/>
    </source>
</evidence>
<name>A0A2S4HGY3_9GAMM</name>
<proteinExistence type="inferred from homology"/>
<evidence type="ECO:0000256" key="4">
    <source>
        <dbReference type="ARBA" id="ARBA00023172"/>
    </source>
</evidence>
<dbReference type="EMBL" id="PQGG01000019">
    <property type="protein sequence ID" value="POP53248.1"/>
    <property type="molecule type" value="Genomic_DNA"/>
</dbReference>
<dbReference type="InterPro" id="IPR025166">
    <property type="entry name" value="Integrase_DNA_bind_dom"/>
</dbReference>
<dbReference type="PANTHER" id="PTHR30629">
    <property type="entry name" value="PROPHAGE INTEGRASE"/>
    <property type="match status" value="1"/>
</dbReference>
<evidence type="ECO:0000256" key="3">
    <source>
        <dbReference type="ARBA" id="ARBA00023125"/>
    </source>
</evidence>
<dbReference type="Gene3D" id="1.10.150.130">
    <property type="match status" value="1"/>
</dbReference>
<dbReference type="OrthoDB" id="9795573at2"/>
<dbReference type="Pfam" id="PF22022">
    <property type="entry name" value="Phage_int_M"/>
    <property type="match status" value="1"/>
</dbReference>
<organism evidence="6 7">
    <name type="scientific">Zhongshania marina</name>
    <dbReference type="NCBI Taxonomy" id="2304603"/>
    <lineage>
        <taxon>Bacteria</taxon>
        <taxon>Pseudomonadati</taxon>
        <taxon>Pseudomonadota</taxon>
        <taxon>Gammaproteobacteria</taxon>
        <taxon>Cellvibrionales</taxon>
        <taxon>Spongiibacteraceae</taxon>
        <taxon>Zhongshania</taxon>
    </lineage>
</organism>
<dbReference type="InterPro" id="IPR053876">
    <property type="entry name" value="Phage_int_M"/>
</dbReference>
<evidence type="ECO:0000256" key="2">
    <source>
        <dbReference type="ARBA" id="ARBA00022908"/>
    </source>
</evidence>
<keyword evidence="3" id="KW-0238">DNA-binding</keyword>
<dbReference type="InterPro" id="IPR013762">
    <property type="entry name" value="Integrase-like_cat_sf"/>
</dbReference>
<keyword evidence="4" id="KW-0233">DNA recombination</keyword>
<feature type="domain" description="Tyr recombinase" evidence="5">
    <location>
        <begin position="232"/>
        <end position="425"/>
    </location>
</feature>
<dbReference type="InterPro" id="IPR002104">
    <property type="entry name" value="Integrase_catalytic"/>
</dbReference>
<dbReference type="Proteomes" id="UP000237222">
    <property type="component" value="Unassembled WGS sequence"/>
</dbReference>
<dbReference type="InterPro" id="IPR011010">
    <property type="entry name" value="DNA_brk_join_enz"/>
</dbReference>
<dbReference type="AlphaFoldDB" id="A0A2S4HGY3"/>
<reference evidence="6" key="1">
    <citation type="submission" date="2018-01" db="EMBL/GenBank/DDBJ databases">
        <authorList>
            <person name="Yu X.-D."/>
        </authorList>
    </citation>
    <scope>NUCLEOTIDE SEQUENCE</scope>
    <source>
        <strain evidence="6">ZX-21</strain>
    </source>
</reference>
<evidence type="ECO:0000259" key="5">
    <source>
        <dbReference type="PROSITE" id="PS51898"/>
    </source>
</evidence>